<name>A0A7V6DQC0_9BACT</name>
<dbReference type="InterPro" id="IPR046348">
    <property type="entry name" value="SIS_dom_sf"/>
</dbReference>
<protein>
    <submittedName>
        <fullName evidence="3">SIS domain-containing protein</fullName>
    </submittedName>
</protein>
<proteinExistence type="inferred from homology"/>
<reference evidence="3" key="1">
    <citation type="journal article" date="2020" name="mSystems">
        <title>Genome- and Community-Level Interaction Insights into Carbon Utilization and Element Cycling Functions of Hydrothermarchaeota in Hydrothermal Sediment.</title>
        <authorList>
            <person name="Zhou Z."/>
            <person name="Liu Y."/>
            <person name="Xu W."/>
            <person name="Pan J."/>
            <person name="Luo Z.H."/>
            <person name="Li M."/>
        </authorList>
    </citation>
    <scope>NUCLEOTIDE SEQUENCE [LARGE SCALE GENOMIC DNA]</scope>
    <source>
        <strain evidence="3">SpSt-767</strain>
    </source>
</reference>
<dbReference type="GO" id="GO:1901135">
    <property type="term" value="P:carbohydrate derivative metabolic process"/>
    <property type="evidence" value="ECO:0007669"/>
    <property type="project" value="InterPro"/>
</dbReference>
<dbReference type="Pfam" id="PF01380">
    <property type="entry name" value="SIS"/>
    <property type="match status" value="1"/>
</dbReference>
<dbReference type="SUPFAM" id="SSF53697">
    <property type="entry name" value="SIS domain"/>
    <property type="match status" value="1"/>
</dbReference>
<dbReference type="InterPro" id="IPR001347">
    <property type="entry name" value="SIS_dom"/>
</dbReference>
<gene>
    <name evidence="3" type="ORF">ENV52_10795</name>
</gene>
<dbReference type="GO" id="GO:0097367">
    <property type="term" value="F:carbohydrate derivative binding"/>
    <property type="evidence" value="ECO:0007669"/>
    <property type="project" value="InterPro"/>
</dbReference>
<evidence type="ECO:0000259" key="2">
    <source>
        <dbReference type="PROSITE" id="PS51464"/>
    </source>
</evidence>
<organism evidence="3">
    <name type="scientific">Desulfobacca acetoxidans</name>
    <dbReference type="NCBI Taxonomy" id="60893"/>
    <lineage>
        <taxon>Bacteria</taxon>
        <taxon>Pseudomonadati</taxon>
        <taxon>Thermodesulfobacteriota</taxon>
        <taxon>Desulfobaccia</taxon>
        <taxon>Desulfobaccales</taxon>
        <taxon>Desulfobaccaceae</taxon>
        <taxon>Desulfobacca</taxon>
    </lineage>
</organism>
<feature type="domain" description="SIS" evidence="2">
    <location>
        <begin position="47"/>
        <end position="190"/>
    </location>
</feature>
<comment type="caution">
    <text evidence="3">The sequence shown here is derived from an EMBL/GenBank/DDBJ whole genome shotgun (WGS) entry which is preliminary data.</text>
</comment>
<dbReference type="PANTHER" id="PTHR43443:SF1">
    <property type="entry name" value="3-HEXULOSE-6-PHOSPHATE ISOMERASE"/>
    <property type="match status" value="1"/>
</dbReference>
<dbReference type="PANTHER" id="PTHR43443">
    <property type="entry name" value="3-HEXULOSE-6-PHOSPHATE ISOMERASE"/>
    <property type="match status" value="1"/>
</dbReference>
<dbReference type="PROSITE" id="PS51464">
    <property type="entry name" value="SIS"/>
    <property type="match status" value="1"/>
</dbReference>
<dbReference type="CDD" id="cd05005">
    <property type="entry name" value="SIS_PHI"/>
    <property type="match status" value="1"/>
</dbReference>
<sequence>MNLPNARREVFFSENPRADQLAEALDQMLGELARVFSRLAPDAAGTFIREVEAAPRIFGCAVGRSGFILRGFLMRLMHLGYTVYVVGETITPRLQPQDLLLVISGSGETPQPREVLRRANLVGARTLALTASPESTIAREAQVVIHLPGTTKLTLAQEPESLQCPGSLFEQACFLFLEGIVLILFQERLGRNHTAMLARHADVE</sequence>
<dbReference type="AlphaFoldDB" id="A0A7V6DQC0"/>
<dbReference type="NCBIfam" id="TIGR03127">
    <property type="entry name" value="RuMP_HxlB"/>
    <property type="match status" value="1"/>
</dbReference>
<dbReference type="GO" id="GO:0016853">
    <property type="term" value="F:isomerase activity"/>
    <property type="evidence" value="ECO:0007669"/>
    <property type="project" value="InterPro"/>
</dbReference>
<comment type="similarity">
    <text evidence="1">Belongs to the SIS family. PHI subfamily.</text>
</comment>
<dbReference type="EMBL" id="DTGR01000171">
    <property type="protein sequence ID" value="HHS30173.1"/>
    <property type="molecule type" value="Genomic_DNA"/>
</dbReference>
<accession>A0A7V6DQC0</accession>
<dbReference type="Gene3D" id="3.40.50.10490">
    <property type="entry name" value="Glucose-6-phosphate isomerase like protein, domain 1"/>
    <property type="match status" value="1"/>
</dbReference>
<dbReference type="InterPro" id="IPR017552">
    <property type="entry name" value="PHI/rmpB"/>
</dbReference>
<evidence type="ECO:0000313" key="3">
    <source>
        <dbReference type="EMBL" id="HHS30173.1"/>
    </source>
</evidence>
<evidence type="ECO:0000256" key="1">
    <source>
        <dbReference type="ARBA" id="ARBA00009235"/>
    </source>
</evidence>